<evidence type="ECO:0000313" key="3">
    <source>
        <dbReference type="EMBL" id="GMF30573.1"/>
    </source>
</evidence>
<name>A0A9W6UCB0_9STRA</name>
<dbReference type="InterPro" id="IPR056671">
    <property type="entry name" value="DUF7769"/>
</dbReference>
<comment type="caution">
    <text evidence="3">The sequence shown here is derived from an EMBL/GenBank/DDBJ whole genome shotgun (WGS) entry which is preliminary data.</text>
</comment>
<evidence type="ECO:0000313" key="4">
    <source>
        <dbReference type="Proteomes" id="UP001165121"/>
    </source>
</evidence>
<reference evidence="3" key="1">
    <citation type="submission" date="2023-04" db="EMBL/GenBank/DDBJ databases">
        <title>Phytophthora fragariaefolia NBRC 109709.</title>
        <authorList>
            <person name="Ichikawa N."/>
            <person name="Sato H."/>
            <person name="Tonouchi N."/>
        </authorList>
    </citation>
    <scope>NUCLEOTIDE SEQUENCE</scope>
    <source>
        <strain evidence="3">NBRC 109709</strain>
    </source>
</reference>
<dbReference type="PANTHER" id="PTHR33889:SF7">
    <property type="entry name" value="OS04G0681850 PROTEIN"/>
    <property type="match status" value="1"/>
</dbReference>
<dbReference type="Pfam" id="PF24964">
    <property type="entry name" value="DUF7769"/>
    <property type="match status" value="1"/>
</dbReference>
<dbReference type="InterPro" id="IPR036397">
    <property type="entry name" value="RNaseH_sf"/>
</dbReference>
<dbReference type="AlphaFoldDB" id="A0A9W6UCB0"/>
<proteinExistence type="predicted"/>
<protein>
    <submittedName>
        <fullName evidence="3">Unnamed protein product</fullName>
    </submittedName>
</protein>
<feature type="domain" description="DUF7769" evidence="2">
    <location>
        <begin position="81"/>
        <end position="130"/>
    </location>
</feature>
<evidence type="ECO:0000259" key="2">
    <source>
        <dbReference type="Pfam" id="PF24964"/>
    </source>
</evidence>
<dbReference type="GO" id="GO:0003676">
    <property type="term" value="F:nucleic acid binding"/>
    <property type="evidence" value="ECO:0007669"/>
    <property type="project" value="InterPro"/>
</dbReference>
<dbReference type="Gene3D" id="3.30.420.10">
    <property type="entry name" value="Ribonuclease H-like superfamily/Ribonuclease H"/>
    <property type="match status" value="1"/>
</dbReference>
<dbReference type="OrthoDB" id="99780at2759"/>
<evidence type="ECO:0000256" key="1">
    <source>
        <dbReference type="SAM" id="MobiDB-lite"/>
    </source>
</evidence>
<sequence length="289" mass="32314">MQLLLVEIDVTAQCDFNDVLSSTSDQEFAPLHSFAWHRGRETAGQRELAFRPFSPIPETTSTSTSTMPSSPSAPHRTKNITTAQRQRIIAGRLQLTSDGILAKGADRAVAAANGIHPSTVSRLWSRAKEETKLMGQYVAMSRMNLTGRRIVDRSEELERLRGVPVASRSTVRSAASAFGVPPTTLHRRIKAWQLRNVTSVVKPLLTEANRQARLQFCVCHVYAATLLFSDMLNMVYIDEKIFYVTQPTRQYLLLPGEVAPTRRVNSKRYITRVMVLAAVARPRFNATAF</sequence>
<accession>A0A9W6UCB0</accession>
<feature type="region of interest" description="Disordered" evidence="1">
    <location>
        <begin position="46"/>
        <end position="80"/>
    </location>
</feature>
<gene>
    <name evidence="3" type="ORF">Pfra01_000680100</name>
</gene>
<organism evidence="3 4">
    <name type="scientific">Phytophthora fragariaefolia</name>
    <dbReference type="NCBI Taxonomy" id="1490495"/>
    <lineage>
        <taxon>Eukaryota</taxon>
        <taxon>Sar</taxon>
        <taxon>Stramenopiles</taxon>
        <taxon>Oomycota</taxon>
        <taxon>Peronosporomycetes</taxon>
        <taxon>Peronosporales</taxon>
        <taxon>Peronosporaceae</taxon>
        <taxon>Phytophthora</taxon>
    </lineage>
</organism>
<dbReference type="PANTHER" id="PTHR33889">
    <property type="entry name" value="OS04G0681850 PROTEIN"/>
    <property type="match status" value="1"/>
</dbReference>
<dbReference type="EMBL" id="BSXT01000587">
    <property type="protein sequence ID" value="GMF30573.1"/>
    <property type="molecule type" value="Genomic_DNA"/>
</dbReference>
<keyword evidence="4" id="KW-1185">Reference proteome</keyword>
<dbReference type="Proteomes" id="UP001165121">
    <property type="component" value="Unassembled WGS sequence"/>
</dbReference>
<feature type="compositionally biased region" description="Low complexity" evidence="1">
    <location>
        <begin position="52"/>
        <end position="72"/>
    </location>
</feature>